<keyword evidence="5 7" id="KW-1133">Transmembrane helix</keyword>
<feature type="transmembrane region" description="Helical" evidence="7">
    <location>
        <begin position="156"/>
        <end position="178"/>
    </location>
</feature>
<dbReference type="PANTHER" id="PTHR11101">
    <property type="entry name" value="PHOSPHATE TRANSPORTER"/>
    <property type="match status" value="1"/>
</dbReference>
<evidence type="ECO:0000256" key="2">
    <source>
        <dbReference type="ARBA" id="ARBA00022448"/>
    </source>
</evidence>
<comment type="caution">
    <text evidence="8">The sequence shown here is derived from an EMBL/GenBank/DDBJ whole genome shotgun (WGS) entry which is preliminary data.</text>
</comment>
<dbReference type="GO" id="GO:0035435">
    <property type="term" value="P:phosphate ion transmembrane transport"/>
    <property type="evidence" value="ECO:0007669"/>
    <property type="project" value="TreeGrafter"/>
</dbReference>
<evidence type="ECO:0000256" key="6">
    <source>
        <dbReference type="ARBA" id="ARBA00023136"/>
    </source>
</evidence>
<keyword evidence="3 7" id="KW-0592">Phosphate transport</keyword>
<keyword evidence="4 7" id="KW-0812">Transmembrane</keyword>
<feature type="transmembrane region" description="Helical" evidence="7">
    <location>
        <begin position="406"/>
        <end position="428"/>
    </location>
</feature>
<accession>A0A081AZ85</accession>
<feature type="transmembrane region" description="Helical" evidence="7">
    <location>
        <begin position="190"/>
        <end position="209"/>
    </location>
</feature>
<dbReference type="InterPro" id="IPR001204">
    <property type="entry name" value="Phos_transporter"/>
</dbReference>
<comment type="similarity">
    <text evidence="7">Belongs to the inorganic phosphate transporter (PiT) (TC 2.A.20) family.</text>
</comment>
<evidence type="ECO:0000313" key="8">
    <source>
        <dbReference type="EMBL" id="ETO84196.1"/>
    </source>
</evidence>
<evidence type="ECO:0000256" key="1">
    <source>
        <dbReference type="ARBA" id="ARBA00004141"/>
    </source>
</evidence>
<keyword evidence="6 7" id="KW-0472">Membrane</keyword>
<evidence type="ECO:0000256" key="4">
    <source>
        <dbReference type="ARBA" id="ARBA00022692"/>
    </source>
</evidence>
<evidence type="ECO:0000256" key="7">
    <source>
        <dbReference type="RuleBase" id="RU363058"/>
    </source>
</evidence>
<dbReference type="GO" id="GO:0005315">
    <property type="term" value="F:phosphate transmembrane transporter activity"/>
    <property type="evidence" value="ECO:0007669"/>
    <property type="project" value="InterPro"/>
</dbReference>
<feature type="transmembrane region" description="Helical" evidence="7">
    <location>
        <begin position="496"/>
        <end position="517"/>
    </location>
</feature>
<evidence type="ECO:0000256" key="5">
    <source>
        <dbReference type="ARBA" id="ARBA00022989"/>
    </source>
</evidence>
<evidence type="ECO:0000313" key="9">
    <source>
        <dbReference type="Proteomes" id="UP000028582"/>
    </source>
</evidence>
<dbReference type="Proteomes" id="UP000028582">
    <property type="component" value="Unassembled WGS sequence"/>
</dbReference>
<reference evidence="8 9" key="1">
    <citation type="submission" date="2013-11" db="EMBL/GenBank/DDBJ databases">
        <title>The Genome Sequence of Phytophthora parasitica P1976.</title>
        <authorList>
            <consortium name="The Broad Institute Genomics Platform"/>
            <person name="Russ C."/>
            <person name="Tyler B."/>
            <person name="Panabieres F."/>
            <person name="Shan W."/>
            <person name="Tripathy S."/>
            <person name="Grunwald N."/>
            <person name="Machado M."/>
            <person name="Johnson C.S."/>
            <person name="Walker B."/>
            <person name="Young S."/>
            <person name="Zeng Q."/>
            <person name="Gargeya S."/>
            <person name="Fitzgerald M."/>
            <person name="Haas B."/>
            <person name="Abouelleil A."/>
            <person name="Allen A.W."/>
            <person name="Alvarado L."/>
            <person name="Arachchi H.M."/>
            <person name="Berlin A.M."/>
            <person name="Chapman S.B."/>
            <person name="Gainer-Dewar J."/>
            <person name="Goldberg J."/>
            <person name="Griggs A."/>
            <person name="Gujja S."/>
            <person name="Hansen M."/>
            <person name="Howarth C."/>
            <person name="Imamovic A."/>
            <person name="Ireland A."/>
            <person name="Larimer J."/>
            <person name="McCowan C."/>
            <person name="Murphy C."/>
            <person name="Pearson M."/>
            <person name="Poon T.W."/>
            <person name="Priest M."/>
            <person name="Roberts A."/>
            <person name="Saif S."/>
            <person name="Shea T."/>
            <person name="Sisk P."/>
            <person name="Sykes S."/>
            <person name="Wortman J."/>
            <person name="Nusbaum C."/>
            <person name="Birren B."/>
        </authorList>
    </citation>
    <scope>NUCLEOTIDE SEQUENCE [LARGE SCALE GENOMIC DNA]</scope>
    <source>
        <strain evidence="8 9">P1976</strain>
    </source>
</reference>
<evidence type="ECO:0000256" key="3">
    <source>
        <dbReference type="ARBA" id="ARBA00022592"/>
    </source>
</evidence>
<feature type="transmembrane region" description="Helical" evidence="7">
    <location>
        <begin position="254"/>
        <end position="275"/>
    </location>
</feature>
<protein>
    <recommendedName>
        <fullName evidence="7">Phosphate transporter</fullName>
    </recommendedName>
</protein>
<proteinExistence type="inferred from homology"/>
<comment type="function">
    <text evidence="7">Sodium-phosphate symporter.</text>
</comment>
<dbReference type="EMBL" id="ANJA01000349">
    <property type="protein sequence ID" value="ETO84196.1"/>
    <property type="molecule type" value="Genomic_DNA"/>
</dbReference>
<feature type="transmembrane region" description="Helical" evidence="7">
    <location>
        <begin position="221"/>
        <end position="242"/>
    </location>
</feature>
<dbReference type="Pfam" id="PF01384">
    <property type="entry name" value="PHO4"/>
    <property type="match status" value="1"/>
</dbReference>
<feature type="transmembrane region" description="Helical" evidence="7">
    <location>
        <begin position="356"/>
        <end position="375"/>
    </location>
</feature>
<comment type="subcellular location">
    <subcellularLocation>
        <location evidence="1 7">Membrane</location>
        <topology evidence="1 7">Multi-pass membrane protein</topology>
    </subcellularLocation>
</comment>
<organism evidence="8 9">
    <name type="scientific">Phytophthora nicotianae P1976</name>
    <dbReference type="NCBI Taxonomy" id="1317066"/>
    <lineage>
        <taxon>Eukaryota</taxon>
        <taxon>Sar</taxon>
        <taxon>Stramenopiles</taxon>
        <taxon>Oomycota</taxon>
        <taxon>Peronosporomycetes</taxon>
        <taxon>Peronosporales</taxon>
        <taxon>Peronosporaceae</taxon>
        <taxon>Phytophthora</taxon>
    </lineage>
</organism>
<dbReference type="PANTHER" id="PTHR11101:SF80">
    <property type="entry name" value="PHOSPHATE TRANSPORTER"/>
    <property type="match status" value="1"/>
</dbReference>
<keyword evidence="2 7" id="KW-0813">Transport</keyword>
<dbReference type="GO" id="GO:0016020">
    <property type="term" value="C:membrane"/>
    <property type="evidence" value="ECO:0007669"/>
    <property type="project" value="UniProtKB-SubCell"/>
</dbReference>
<sequence length="523" mass="55913">MSAEVVTCAVGIFDCAVKDDDATCAPYNDKYWSLQSSEWMLVFGFIVMAGMAWQVGANDVANAFGTSVGSRAISCRTACLMGGAANWLGAVTLGYGVSSTIQSGVAKVSDENCWACGYCDSQISVYALGMLAALFGGAFFMFAATHYAMPVSTTHAIVGGIIGVTTIGVGGHCLNWDFENGLAGIVSSWATSPVLSGIAGIIIYLGTHYTIMGSKHKVRNALWSVPILYGLSTFFVFFMIFLDAIATQSLNKGIMAGASAACSLVVAGITQIFLVPYIRERLPSKTGNFLVEDEEDDEDLYEQHSLVMTPDINGDKVPTIVEDGSRLSDSSVMSEADAHLFAEMGRLTGEEKDAMFIFRYLLVMVATLESFAHGANDTANATAPVAALFNIYDNGFGGCSNLDTPVWIMAIAGCFVCLGIIFQGAPVMETIGKRISHVDMHRGFAMELSSAVTVVIATLLKLPVSTTHCEVGSVVFVSLINPGWRKMSFPMMGKIFLSWLLTVPTAGVISAFLTMIFRSYVRN</sequence>
<gene>
    <name evidence="8" type="ORF">F444_01866</name>
</gene>
<name>A0A081AZ85_PHYNI</name>
<dbReference type="AlphaFoldDB" id="A0A081AZ85"/>
<dbReference type="OrthoDB" id="67021at2759"/>
<feature type="transmembrane region" description="Helical" evidence="7">
    <location>
        <begin position="123"/>
        <end position="144"/>
    </location>
</feature>
<feature type="transmembrane region" description="Helical" evidence="7">
    <location>
        <begin position="39"/>
        <end position="56"/>
    </location>
</feature>